<dbReference type="Pfam" id="PF05175">
    <property type="entry name" value="MTS"/>
    <property type="match status" value="1"/>
</dbReference>
<accession>A0A844SVP3</accession>
<dbReference type="GO" id="GO:0035657">
    <property type="term" value="C:eRF1 methyltransferase complex"/>
    <property type="evidence" value="ECO:0007669"/>
    <property type="project" value="TreeGrafter"/>
</dbReference>
<dbReference type="InterPro" id="IPR052190">
    <property type="entry name" value="Euk-Arch_PrmC-MTase"/>
</dbReference>
<dbReference type="Pfam" id="PF18563">
    <property type="entry name" value="TubC_N"/>
    <property type="match status" value="1"/>
</dbReference>
<dbReference type="InterPro" id="IPR041464">
    <property type="entry name" value="TubC_N"/>
</dbReference>
<dbReference type="InterPro" id="IPR002052">
    <property type="entry name" value="DNA_methylase_N6_adenine_CS"/>
</dbReference>
<dbReference type="PANTHER" id="PTHR45875:SF1">
    <property type="entry name" value="METHYLTRANSFERASE N6AMT1"/>
    <property type="match status" value="1"/>
</dbReference>
<dbReference type="InterPro" id="IPR029063">
    <property type="entry name" value="SAM-dependent_MTases_sf"/>
</dbReference>
<feature type="domain" description="Methyltransferase small" evidence="6">
    <location>
        <begin position="250"/>
        <end position="335"/>
    </location>
</feature>
<proteinExistence type="inferred from homology"/>
<evidence type="ECO:0000256" key="4">
    <source>
        <dbReference type="ARBA" id="ARBA00022691"/>
    </source>
</evidence>
<evidence type="ECO:0000259" key="6">
    <source>
        <dbReference type="Pfam" id="PF05175"/>
    </source>
</evidence>
<keyword evidence="3 8" id="KW-0808">Transferase</keyword>
<dbReference type="Proteomes" id="UP000436468">
    <property type="component" value="Unassembled WGS sequence"/>
</dbReference>
<comment type="caution">
    <text evidence="8">The sequence shown here is derived from an EMBL/GenBank/DDBJ whole genome shotgun (WGS) entry which is preliminary data.</text>
</comment>
<evidence type="ECO:0000256" key="2">
    <source>
        <dbReference type="ARBA" id="ARBA00022603"/>
    </source>
</evidence>
<dbReference type="EMBL" id="WQNF01000059">
    <property type="protein sequence ID" value="MVT71073.1"/>
    <property type="molecule type" value="Genomic_DNA"/>
</dbReference>
<dbReference type="InterPro" id="IPR044894">
    <property type="entry name" value="TubC_N_sf"/>
</dbReference>
<dbReference type="GO" id="GO:0008276">
    <property type="term" value="F:protein methyltransferase activity"/>
    <property type="evidence" value="ECO:0007669"/>
    <property type="project" value="TreeGrafter"/>
</dbReference>
<keyword evidence="9" id="KW-1185">Reference proteome</keyword>
<dbReference type="InterPro" id="IPR007848">
    <property type="entry name" value="Small_mtfrase_dom"/>
</dbReference>
<dbReference type="GO" id="GO:0032259">
    <property type="term" value="P:methylation"/>
    <property type="evidence" value="ECO:0007669"/>
    <property type="project" value="UniProtKB-KW"/>
</dbReference>
<dbReference type="PANTHER" id="PTHR45875">
    <property type="entry name" value="METHYLTRANSFERASE N6AMT1"/>
    <property type="match status" value="1"/>
</dbReference>
<feature type="domain" description="TubC N-terminal docking" evidence="7">
    <location>
        <begin position="28"/>
        <end position="77"/>
    </location>
</feature>
<dbReference type="AlphaFoldDB" id="A0A844SVP3"/>
<reference evidence="8 9" key="1">
    <citation type="submission" date="2019-12" db="EMBL/GenBank/DDBJ databases">
        <title>Draft genome sequences Bradyrhizobium cajani AMBPC1010, Bradyrhizobium pachyrhizi AMBPC1040 and Bradyrhizobium yuanmingense ALSPC3051, three plant growth promoting strains isolated from nodules of Cajanus cajan L. in Dominican Republic.</title>
        <authorList>
            <person name="Flores-Felix J.D."/>
            <person name="Araujo J."/>
            <person name="Diaz-Alcantara C."/>
            <person name="Gonzalez-Andres F."/>
            <person name="Velazquez E."/>
        </authorList>
    </citation>
    <scope>NUCLEOTIDE SEQUENCE [LARGE SCALE GENOMIC DNA]</scope>
    <source>
        <strain evidence="8 9">1040</strain>
    </source>
</reference>
<dbReference type="SUPFAM" id="SSF53335">
    <property type="entry name" value="S-adenosyl-L-methionine-dependent methyltransferases"/>
    <property type="match status" value="1"/>
</dbReference>
<keyword evidence="4" id="KW-0949">S-adenosyl-L-methionine</keyword>
<evidence type="ECO:0000256" key="1">
    <source>
        <dbReference type="ARBA" id="ARBA00006149"/>
    </source>
</evidence>
<name>A0A844SVP3_9BRAD</name>
<dbReference type="Gene3D" id="3.40.50.150">
    <property type="entry name" value="Vaccinia Virus protein VP39"/>
    <property type="match status" value="1"/>
</dbReference>
<dbReference type="CDD" id="cd02440">
    <property type="entry name" value="AdoMet_MTases"/>
    <property type="match status" value="1"/>
</dbReference>
<evidence type="ECO:0000313" key="9">
    <source>
        <dbReference type="Proteomes" id="UP000436468"/>
    </source>
</evidence>
<dbReference type="Gene3D" id="1.10.10.1830">
    <property type="entry name" value="Non-ribosomal peptide synthase, adenylation domain"/>
    <property type="match status" value="1"/>
</dbReference>
<evidence type="ECO:0000256" key="5">
    <source>
        <dbReference type="SAM" id="MobiDB-lite"/>
    </source>
</evidence>
<organism evidence="8 9">
    <name type="scientific">Bradyrhizobium pachyrhizi</name>
    <dbReference type="NCBI Taxonomy" id="280333"/>
    <lineage>
        <taxon>Bacteria</taxon>
        <taxon>Pseudomonadati</taxon>
        <taxon>Pseudomonadota</taxon>
        <taxon>Alphaproteobacteria</taxon>
        <taxon>Hyphomicrobiales</taxon>
        <taxon>Nitrobacteraceae</taxon>
        <taxon>Bradyrhizobium</taxon>
    </lineage>
</organism>
<protein>
    <submittedName>
        <fullName evidence="8">Methyltransferase</fullName>
    </submittedName>
</protein>
<keyword evidence="2 8" id="KW-0489">Methyltransferase</keyword>
<sequence length="480" mass="53086">MASARLLQGRAPIPRRSTRGRSQMETATLLSVLRDRNVRVWVEGDRLKCSAPAGALDAELRATLADRKQELLAWLRQAETPKSGPADSLPIEREDGTSALLPTVSREVPLPIIPAQRERMSRFAKELRSCGYDLASCAERLEVLPRLGVNFWQRMRMSWTPRKSDPIDNLITLFIDGQQVSADVIAKQISSFFVDVALEMRLAEKNGDLLQSNFCLFPCYGKYLVTDQAEKNTAINQVMWLWGESFMLGGFVKRIPRRRAIDLGTGSGVHAILASDHSATVVGADVSPRAIAFSNFNAALNEKSNIDFVTSDLFDSIDGTCDLLVCNPPYAPDTAAKASDNFWSGGIEGTELLRRVVEALPTRLDADGTAYINALFPNPPGTKIRDHFDAWLEGNLAEWDVLDHTWPVPGYQDLFSEQPFQGDMSAWRFGVVSMRRSRTGRGWWKEVAGSGLFFREDGSCSVIADHDAYGSPAGISPNNS</sequence>
<dbReference type="GO" id="GO:0008170">
    <property type="term" value="F:N-methyltransferase activity"/>
    <property type="evidence" value="ECO:0007669"/>
    <property type="project" value="UniProtKB-ARBA"/>
</dbReference>
<comment type="similarity">
    <text evidence="1">Belongs to the eukaryotic/archaeal PrmC-related family.</text>
</comment>
<dbReference type="PROSITE" id="PS00092">
    <property type="entry name" value="N6_MTASE"/>
    <property type="match status" value="1"/>
</dbReference>
<dbReference type="GO" id="GO:0003676">
    <property type="term" value="F:nucleic acid binding"/>
    <property type="evidence" value="ECO:0007669"/>
    <property type="project" value="InterPro"/>
</dbReference>
<evidence type="ECO:0000256" key="3">
    <source>
        <dbReference type="ARBA" id="ARBA00022679"/>
    </source>
</evidence>
<evidence type="ECO:0000259" key="7">
    <source>
        <dbReference type="Pfam" id="PF18563"/>
    </source>
</evidence>
<evidence type="ECO:0000313" key="8">
    <source>
        <dbReference type="EMBL" id="MVT71073.1"/>
    </source>
</evidence>
<gene>
    <name evidence="8" type="ORF">GPL21_39205</name>
</gene>
<feature type="region of interest" description="Disordered" evidence="5">
    <location>
        <begin position="1"/>
        <end position="22"/>
    </location>
</feature>
<dbReference type="GO" id="GO:0008757">
    <property type="term" value="F:S-adenosylmethionine-dependent methyltransferase activity"/>
    <property type="evidence" value="ECO:0007669"/>
    <property type="project" value="TreeGrafter"/>
</dbReference>